<gene>
    <name evidence="11" type="primary">bfr</name>
    <name evidence="11" type="ORF">H8B19_15180</name>
</gene>
<dbReference type="InterPro" id="IPR009078">
    <property type="entry name" value="Ferritin-like_SF"/>
</dbReference>
<evidence type="ECO:0000256" key="8">
    <source>
        <dbReference type="PIRNR" id="PIRNR002560"/>
    </source>
</evidence>
<evidence type="ECO:0000256" key="9">
    <source>
        <dbReference type="PIRSR" id="PIRSR002560-1"/>
    </source>
</evidence>
<comment type="similarity">
    <text evidence="2 8">Belongs to the bacterioferritin family.</text>
</comment>
<dbReference type="PIRSF" id="PIRSF002560">
    <property type="entry name" value="Bacterioferritin"/>
    <property type="match status" value="1"/>
</dbReference>
<keyword evidence="3 8" id="KW-0409">Iron storage</keyword>
<reference evidence="11" key="1">
    <citation type="journal article" date="2018" name="Int. J. Syst. Evol. Microbiol.">
        <title>Neptunicella marina gen. nov., sp. nov., isolated from surface seawater.</title>
        <authorList>
            <person name="Liu X."/>
            <person name="Lai Q."/>
            <person name="Du Y."/>
            <person name="Zhang X."/>
            <person name="Liu Z."/>
            <person name="Sun F."/>
            <person name="Shao Z."/>
        </authorList>
    </citation>
    <scope>NUCLEOTIDE SEQUENCE</scope>
    <source>
        <strain evidence="11">S27-2</strain>
    </source>
</reference>
<dbReference type="PANTHER" id="PTHR30295:SF0">
    <property type="entry name" value="BACTERIOFERRITIN"/>
    <property type="match status" value="1"/>
</dbReference>
<dbReference type="InterPro" id="IPR012347">
    <property type="entry name" value="Ferritin-like"/>
</dbReference>
<evidence type="ECO:0000256" key="3">
    <source>
        <dbReference type="ARBA" id="ARBA00022434"/>
    </source>
</evidence>
<dbReference type="GO" id="GO:0004322">
    <property type="term" value="F:ferroxidase activity"/>
    <property type="evidence" value="ECO:0007669"/>
    <property type="project" value="UniProtKB-EC"/>
</dbReference>
<dbReference type="GO" id="GO:0005829">
    <property type="term" value="C:cytosol"/>
    <property type="evidence" value="ECO:0007669"/>
    <property type="project" value="TreeGrafter"/>
</dbReference>
<organism evidence="11 12">
    <name type="scientific">Neptunicella marina</name>
    <dbReference type="NCBI Taxonomy" id="2125989"/>
    <lineage>
        <taxon>Bacteria</taxon>
        <taxon>Pseudomonadati</taxon>
        <taxon>Pseudomonadota</taxon>
        <taxon>Gammaproteobacteria</taxon>
        <taxon>Alteromonadales</taxon>
        <taxon>Alteromonadaceae</taxon>
        <taxon>Neptunicella</taxon>
    </lineage>
</organism>
<dbReference type="Pfam" id="PF00210">
    <property type="entry name" value="Ferritin"/>
    <property type="match status" value="1"/>
</dbReference>
<feature type="binding site" description="axial binding residue" evidence="9">
    <location>
        <position position="52"/>
    </location>
    <ligand>
        <name>heme b</name>
        <dbReference type="ChEBI" id="CHEBI:60344"/>
        <note>ligand shared between dimeric partners</note>
    </ligand>
    <ligandPart>
        <name>Fe</name>
        <dbReference type="ChEBI" id="CHEBI:18248"/>
    </ligandPart>
</feature>
<dbReference type="EC" id="1.16.3.1" evidence="8"/>
<evidence type="ECO:0000256" key="2">
    <source>
        <dbReference type="ARBA" id="ARBA00008093"/>
    </source>
</evidence>
<dbReference type="AlphaFoldDB" id="A0A8J6IX10"/>
<comment type="cofactor">
    <cofactor evidence="1">
        <name>heme b</name>
        <dbReference type="ChEBI" id="CHEBI:60344"/>
    </cofactor>
</comment>
<protein>
    <recommendedName>
        <fullName evidence="8">Bacterioferritin</fullName>
        <ecNumber evidence="8">1.16.3.1</ecNumber>
    </recommendedName>
</protein>
<evidence type="ECO:0000256" key="6">
    <source>
        <dbReference type="ARBA" id="ARBA00023004"/>
    </source>
</evidence>
<evidence type="ECO:0000256" key="4">
    <source>
        <dbReference type="ARBA" id="ARBA00022617"/>
    </source>
</evidence>
<dbReference type="PROSITE" id="PS50905">
    <property type="entry name" value="FERRITIN_LIKE"/>
    <property type="match status" value="1"/>
</dbReference>
<keyword evidence="5 8" id="KW-0479">Metal-binding</keyword>
<proteinExistence type="inferred from homology"/>
<comment type="catalytic activity">
    <reaction evidence="8">
        <text>4 Fe(2+) + O2 + 4 H(+) = 4 Fe(3+) + 2 H2O</text>
        <dbReference type="Rhea" id="RHEA:11148"/>
        <dbReference type="ChEBI" id="CHEBI:15377"/>
        <dbReference type="ChEBI" id="CHEBI:15378"/>
        <dbReference type="ChEBI" id="CHEBI:15379"/>
        <dbReference type="ChEBI" id="CHEBI:29033"/>
        <dbReference type="ChEBI" id="CHEBI:29034"/>
        <dbReference type="EC" id="1.16.3.1"/>
    </reaction>
</comment>
<feature type="binding site" evidence="9">
    <location>
        <position position="18"/>
    </location>
    <ligand>
        <name>Fe cation</name>
        <dbReference type="ChEBI" id="CHEBI:24875"/>
        <label>1</label>
    </ligand>
</feature>
<keyword evidence="4" id="KW-0349">Heme</keyword>
<comment type="catalytic activity">
    <reaction evidence="7">
        <text>Fe(2+)(in) = Fe(2+)(out)</text>
        <dbReference type="Rhea" id="RHEA:28486"/>
        <dbReference type="ChEBI" id="CHEBI:29033"/>
    </reaction>
</comment>
<accession>A0A8J6IX10</accession>
<dbReference type="PANTHER" id="PTHR30295">
    <property type="entry name" value="BACTERIOFERRITIN"/>
    <property type="match status" value="1"/>
</dbReference>
<dbReference type="InterPro" id="IPR009040">
    <property type="entry name" value="Ferritin-like_diiron"/>
</dbReference>
<dbReference type="SUPFAM" id="SSF47240">
    <property type="entry name" value="Ferritin-like"/>
    <property type="match status" value="1"/>
</dbReference>
<feature type="binding site" evidence="9">
    <location>
        <position position="127"/>
    </location>
    <ligand>
        <name>Fe cation</name>
        <dbReference type="ChEBI" id="CHEBI:24875"/>
        <label>2</label>
    </ligand>
</feature>
<evidence type="ECO:0000313" key="12">
    <source>
        <dbReference type="Proteomes" id="UP000601768"/>
    </source>
</evidence>
<dbReference type="InterPro" id="IPR008331">
    <property type="entry name" value="Ferritin_DPS_dom"/>
</dbReference>
<dbReference type="GO" id="GO:0006826">
    <property type="term" value="P:iron ion transport"/>
    <property type="evidence" value="ECO:0007669"/>
    <property type="project" value="InterPro"/>
</dbReference>
<evidence type="ECO:0000256" key="1">
    <source>
        <dbReference type="ARBA" id="ARBA00001970"/>
    </source>
</evidence>
<dbReference type="CDD" id="cd00907">
    <property type="entry name" value="Bacterioferritin"/>
    <property type="match status" value="1"/>
</dbReference>
<evidence type="ECO:0000256" key="5">
    <source>
        <dbReference type="ARBA" id="ARBA00022723"/>
    </source>
</evidence>
<comment type="function">
    <text evidence="8">Iron-storage protein, whose ferroxidase center binds Fe(2+), oxidizes it using dioxygen to Fe(3+), and participates in the subsequent Fe(3+) oxide mineral core formation within the central cavity of the BFR protein shell.</text>
</comment>
<evidence type="ECO:0000256" key="7">
    <source>
        <dbReference type="ARBA" id="ARBA00036243"/>
    </source>
</evidence>
<dbReference type="GO" id="GO:0008199">
    <property type="term" value="F:ferric iron binding"/>
    <property type="evidence" value="ECO:0007669"/>
    <property type="project" value="InterPro"/>
</dbReference>
<dbReference type="RefSeq" id="WP_186507740.1">
    <property type="nucleotide sequence ID" value="NZ_JACNEP010000015.1"/>
</dbReference>
<reference evidence="11" key="2">
    <citation type="submission" date="2020-08" db="EMBL/GenBank/DDBJ databases">
        <authorList>
            <person name="Lai Q."/>
        </authorList>
    </citation>
    <scope>NUCLEOTIDE SEQUENCE</scope>
    <source>
        <strain evidence="11">S27-2</strain>
    </source>
</reference>
<dbReference type="NCBIfam" id="TIGR00754">
    <property type="entry name" value="bfr"/>
    <property type="match status" value="1"/>
</dbReference>
<dbReference type="PRINTS" id="PR00601">
    <property type="entry name" value="BACFERRITIN"/>
</dbReference>
<dbReference type="GO" id="GO:0006879">
    <property type="term" value="P:intracellular iron ion homeostasis"/>
    <property type="evidence" value="ECO:0007669"/>
    <property type="project" value="UniProtKB-KW"/>
</dbReference>
<dbReference type="EMBL" id="JACNEP010000015">
    <property type="protein sequence ID" value="MBC3767222.1"/>
    <property type="molecule type" value="Genomic_DNA"/>
</dbReference>
<comment type="caution">
    <text evidence="11">The sequence shown here is derived from an EMBL/GenBank/DDBJ whole genome shotgun (WGS) entry which is preliminary data.</text>
</comment>
<sequence>MRGDKLALEHLAKVLTCELTSINQYFLHARMCKNWGLKGLNEKEYKKSILDMKQSDKLIERILMLGGIPNLQQLGKLHIGEDVQEILQCDMKLQLEHLQVSKQAIQACEQQGDFVSREILDEILTQEEDYIDWLETQLHLWDQLGSENYLQSMVND</sequence>
<dbReference type="Gene3D" id="1.20.1260.10">
    <property type="match status" value="1"/>
</dbReference>
<dbReference type="GO" id="GO:0020037">
    <property type="term" value="F:heme binding"/>
    <property type="evidence" value="ECO:0007669"/>
    <property type="project" value="TreeGrafter"/>
</dbReference>
<evidence type="ECO:0000313" key="11">
    <source>
        <dbReference type="EMBL" id="MBC3767222.1"/>
    </source>
</evidence>
<keyword evidence="12" id="KW-1185">Reference proteome</keyword>
<feature type="domain" description="Ferritin-like diiron" evidence="10">
    <location>
        <begin position="1"/>
        <end position="145"/>
    </location>
</feature>
<dbReference type="InterPro" id="IPR002024">
    <property type="entry name" value="Bacterioferritin"/>
</dbReference>
<feature type="binding site" evidence="9">
    <location>
        <position position="127"/>
    </location>
    <ligand>
        <name>Fe cation</name>
        <dbReference type="ChEBI" id="CHEBI:24875"/>
        <label>1</label>
    </ligand>
</feature>
<dbReference type="Proteomes" id="UP000601768">
    <property type="component" value="Unassembled WGS sequence"/>
</dbReference>
<name>A0A8J6IX10_9ALTE</name>
<evidence type="ECO:0000259" key="10">
    <source>
        <dbReference type="PROSITE" id="PS50905"/>
    </source>
</evidence>
<keyword evidence="6 8" id="KW-0408">Iron</keyword>